<keyword evidence="2" id="KW-1185">Reference proteome</keyword>
<comment type="caution">
    <text evidence="1">The sequence shown here is derived from an EMBL/GenBank/DDBJ whole genome shotgun (WGS) entry which is preliminary data.</text>
</comment>
<accession>A0ACA9Q2D0</accession>
<evidence type="ECO:0000313" key="1">
    <source>
        <dbReference type="EMBL" id="CAG8726042.1"/>
    </source>
</evidence>
<gene>
    <name evidence="1" type="ORF">DHETER_LOCUS13136</name>
</gene>
<organism evidence="1 2">
    <name type="scientific">Dentiscutata heterogama</name>
    <dbReference type="NCBI Taxonomy" id="1316150"/>
    <lineage>
        <taxon>Eukaryota</taxon>
        <taxon>Fungi</taxon>
        <taxon>Fungi incertae sedis</taxon>
        <taxon>Mucoromycota</taxon>
        <taxon>Glomeromycotina</taxon>
        <taxon>Glomeromycetes</taxon>
        <taxon>Diversisporales</taxon>
        <taxon>Gigasporaceae</taxon>
        <taxon>Dentiscutata</taxon>
    </lineage>
</organism>
<feature type="non-terminal residue" evidence="1">
    <location>
        <position position="1"/>
    </location>
</feature>
<protein>
    <submittedName>
        <fullName evidence="1">11006_t:CDS:1</fullName>
    </submittedName>
</protein>
<reference evidence="1" key="1">
    <citation type="submission" date="2021-06" db="EMBL/GenBank/DDBJ databases">
        <authorList>
            <person name="Kallberg Y."/>
            <person name="Tangrot J."/>
            <person name="Rosling A."/>
        </authorList>
    </citation>
    <scope>NUCLEOTIDE SEQUENCE</scope>
    <source>
        <strain evidence="1">IL203A</strain>
    </source>
</reference>
<name>A0ACA9Q2D0_9GLOM</name>
<proteinExistence type="predicted"/>
<dbReference type="Proteomes" id="UP000789702">
    <property type="component" value="Unassembled WGS sequence"/>
</dbReference>
<feature type="non-terminal residue" evidence="1">
    <location>
        <position position="89"/>
    </location>
</feature>
<sequence length="89" mass="9851">MGKLNLLFGKKKRSNDNENPVTPIPSTLTKNGTPKLSLEYPKSDFIIPVPKAISPLPSVQTQKEQKTDVLLNEILSELSLVGTKWSNPH</sequence>
<evidence type="ECO:0000313" key="2">
    <source>
        <dbReference type="Proteomes" id="UP000789702"/>
    </source>
</evidence>
<dbReference type="EMBL" id="CAJVPU010034717">
    <property type="protein sequence ID" value="CAG8726042.1"/>
    <property type="molecule type" value="Genomic_DNA"/>
</dbReference>